<gene>
    <name evidence="2" type="ORF">GCM10010218_32110</name>
</gene>
<dbReference type="RefSeq" id="WP_190130225.1">
    <property type="nucleotide sequence ID" value="NZ_BNBD01000005.1"/>
</dbReference>
<protein>
    <recommendedName>
        <fullName evidence="4">Secreted protein</fullName>
    </recommendedName>
</protein>
<keyword evidence="3" id="KW-1185">Reference proteome</keyword>
<dbReference type="AlphaFoldDB" id="A0A919B4S8"/>
<dbReference type="EMBL" id="BNBD01000005">
    <property type="protein sequence ID" value="GHF48210.1"/>
    <property type="molecule type" value="Genomic_DNA"/>
</dbReference>
<dbReference type="Proteomes" id="UP000638313">
    <property type="component" value="Unassembled WGS sequence"/>
</dbReference>
<reference evidence="2" key="1">
    <citation type="journal article" date="2014" name="Int. J. Syst. Evol. Microbiol.">
        <title>Complete genome sequence of Corynebacterium casei LMG S-19264T (=DSM 44701T), isolated from a smear-ripened cheese.</title>
        <authorList>
            <consortium name="US DOE Joint Genome Institute (JGI-PGF)"/>
            <person name="Walter F."/>
            <person name="Albersmeier A."/>
            <person name="Kalinowski J."/>
            <person name="Ruckert C."/>
        </authorList>
    </citation>
    <scope>NUCLEOTIDE SEQUENCE</scope>
    <source>
        <strain evidence="2">JCM 4059</strain>
    </source>
</reference>
<reference evidence="2" key="2">
    <citation type="submission" date="2020-09" db="EMBL/GenBank/DDBJ databases">
        <authorList>
            <person name="Sun Q."/>
            <person name="Ohkuma M."/>
        </authorList>
    </citation>
    <scope>NUCLEOTIDE SEQUENCE</scope>
    <source>
        <strain evidence="2">JCM 4059</strain>
    </source>
</reference>
<proteinExistence type="predicted"/>
<accession>A0A919B4S8</accession>
<evidence type="ECO:0000313" key="2">
    <source>
        <dbReference type="EMBL" id="GHF48210.1"/>
    </source>
</evidence>
<organism evidence="2 3">
    <name type="scientific">Streptomyces mashuensis</name>
    <dbReference type="NCBI Taxonomy" id="33904"/>
    <lineage>
        <taxon>Bacteria</taxon>
        <taxon>Bacillati</taxon>
        <taxon>Actinomycetota</taxon>
        <taxon>Actinomycetes</taxon>
        <taxon>Kitasatosporales</taxon>
        <taxon>Streptomycetaceae</taxon>
        <taxon>Streptomyces</taxon>
    </lineage>
</organism>
<feature type="signal peptide" evidence="1">
    <location>
        <begin position="1"/>
        <end position="34"/>
    </location>
</feature>
<name>A0A919B4S8_9ACTN</name>
<keyword evidence="1" id="KW-0732">Signal</keyword>
<evidence type="ECO:0008006" key="4">
    <source>
        <dbReference type="Google" id="ProtNLM"/>
    </source>
</evidence>
<evidence type="ECO:0000256" key="1">
    <source>
        <dbReference type="SAM" id="SignalP"/>
    </source>
</evidence>
<evidence type="ECO:0000313" key="3">
    <source>
        <dbReference type="Proteomes" id="UP000638313"/>
    </source>
</evidence>
<sequence>MSGLRKSLRLRTTSLVAAGAATVFLLTTAASSQADPAPKQEPAAVAADELNTDYLINDVLPGQSGGGRGVSVQWITPSGRNPYKEWDWIEIKKGGADGKRVTWEWACPKNDCDAVGSTLVAMTPQRGQKYTAVYWSNGGRVTNGTRRATFEFWA</sequence>
<feature type="chain" id="PRO_5037988414" description="Secreted protein" evidence="1">
    <location>
        <begin position="35"/>
        <end position="154"/>
    </location>
</feature>
<comment type="caution">
    <text evidence="2">The sequence shown here is derived from an EMBL/GenBank/DDBJ whole genome shotgun (WGS) entry which is preliminary data.</text>
</comment>